<dbReference type="PANTHER" id="PTHR36195:SF4">
    <property type="entry name" value="DOMAIN PROTEIN, PUTATIVE (AFU_ORTHOLOGUE AFUA_5G01990)-RELATED"/>
    <property type="match status" value="1"/>
</dbReference>
<dbReference type="Gene3D" id="2.40.180.10">
    <property type="entry name" value="Catalase core domain"/>
    <property type="match status" value="1"/>
</dbReference>
<proteinExistence type="predicted"/>
<dbReference type="PANTHER" id="PTHR36195">
    <property type="entry name" value="DOMAIN PROTEIN, PUTATIVE (AFU_ORTHOLOGUE AFUA_5G01990)-RELATED-RELATED"/>
    <property type="match status" value="1"/>
</dbReference>
<protein>
    <submittedName>
        <fullName evidence="2">Catalase-like heme-binding protein</fullName>
    </submittedName>
</protein>
<dbReference type="InterPro" id="IPR020835">
    <property type="entry name" value="Catalase_sf"/>
</dbReference>
<dbReference type="GO" id="GO:0020037">
    <property type="term" value="F:heme binding"/>
    <property type="evidence" value="ECO:0007669"/>
    <property type="project" value="InterPro"/>
</dbReference>
<reference evidence="2" key="1">
    <citation type="submission" date="2020-02" db="EMBL/GenBank/DDBJ databases">
        <authorList>
            <person name="Meier V. D."/>
        </authorList>
    </citation>
    <scope>NUCLEOTIDE SEQUENCE</scope>
    <source>
        <strain evidence="2">AVDCRST_MAG15</strain>
    </source>
</reference>
<evidence type="ECO:0000256" key="1">
    <source>
        <dbReference type="SAM" id="MobiDB-lite"/>
    </source>
</evidence>
<sequence>MTLDAKADAAPDTYDASLETRAPDEAETSAALNANMRQIQETTFADYGHALRSVHAKSHALIQGGLRVLDGLPRELAQGMFARPATYPVILRLSTNPGDVLDDSVSSPRGMAIKVIGVEGERLPGSEGDRTQDFVMANAPAFAAPDPKAFAANLSLLAATTDTGQAWKKAFSAALRGAESAVEALGGKSPTLTSLGGQPITHPLGETFYTQTPFRHGDQVAKLSLAPVSSGLRALAGRPVDVRGRPNGLREEVIAFLRDHEAEWELRVQLRTNPGTMPVEDASVPWPEEESPYIAVARITAPRQPAWNEARAGQVDDGLAFSPWHGLAAHRPLGGVNRVRKEAYEGAAAFRGQKNRCPIAEPSPDLRLDHGAAVTYGTAPGREGRRPNTPDARPGTIGQPLNETMRHAAGGAAGGLAAGVLLSGIIAGMGAAQGRASELVTLERRTLRRPERPETSGAVGEEMLAHGGHLALSAIAGAGYGAVHRGEGSPLAAGLAFGVGFWALAYGAVGPSLGVTPKPWRDSPSSLAQHAMLHALFGVATALAAERIAPRL</sequence>
<dbReference type="EMBL" id="CADCUU010000414">
    <property type="protein sequence ID" value="CAA9429552.1"/>
    <property type="molecule type" value="Genomic_DNA"/>
</dbReference>
<feature type="region of interest" description="Disordered" evidence="1">
    <location>
        <begin position="1"/>
        <end position="24"/>
    </location>
</feature>
<dbReference type="SUPFAM" id="SSF56634">
    <property type="entry name" value="Heme-dependent catalase-like"/>
    <property type="match status" value="1"/>
</dbReference>
<dbReference type="AlphaFoldDB" id="A0A6J4Q6X0"/>
<feature type="region of interest" description="Disordered" evidence="1">
    <location>
        <begin position="376"/>
        <end position="396"/>
    </location>
</feature>
<evidence type="ECO:0000313" key="2">
    <source>
        <dbReference type="EMBL" id="CAA9429552.1"/>
    </source>
</evidence>
<organism evidence="2">
    <name type="scientific">uncultured Rubellimicrobium sp</name>
    <dbReference type="NCBI Taxonomy" id="543078"/>
    <lineage>
        <taxon>Bacteria</taxon>
        <taxon>Pseudomonadati</taxon>
        <taxon>Pseudomonadota</taxon>
        <taxon>Alphaproteobacteria</taxon>
        <taxon>Rhodobacterales</taxon>
        <taxon>Roseobacteraceae</taxon>
        <taxon>Rubellimicrobium</taxon>
        <taxon>environmental samples</taxon>
    </lineage>
</organism>
<gene>
    <name evidence="2" type="ORF">AVDCRST_MAG15-2763</name>
</gene>
<accession>A0A6J4Q6X0</accession>
<name>A0A6J4Q6X0_9RHOB</name>
<dbReference type="CDD" id="cd08152">
    <property type="entry name" value="y4iL_like"/>
    <property type="match status" value="1"/>
</dbReference>